<dbReference type="Proteomes" id="UP000230233">
    <property type="component" value="Chromosome X"/>
</dbReference>
<protein>
    <submittedName>
        <fullName evidence="2">Uncharacterized protein</fullName>
    </submittedName>
</protein>
<dbReference type="EMBL" id="PDUG01000006">
    <property type="protein sequence ID" value="PIC21036.1"/>
    <property type="molecule type" value="Genomic_DNA"/>
</dbReference>
<reference evidence="3" key="1">
    <citation type="submission" date="2017-10" db="EMBL/GenBank/DDBJ databases">
        <title>Rapid genome shrinkage in a self-fertile nematode reveals novel sperm competition proteins.</title>
        <authorList>
            <person name="Yin D."/>
            <person name="Schwarz E.M."/>
            <person name="Thomas C.G."/>
            <person name="Felde R.L."/>
            <person name="Korf I.F."/>
            <person name="Cutter A.D."/>
            <person name="Schartner C.M."/>
            <person name="Ralston E.J."/>
            <person name="Meyer B.J."/>
            <person name="Haag E.S."/>
        </authorList>
    </citation>
    <scope>NUCLEOTIDE SEQUENCE [LARGE SCALE GENOMIC DNA]</scope>
    <source>
        <strain evidence="3">JU1422</strain>
    </source>
</reference>
<gene>
    <name evidence="2" type="primary">Cnig_chr_X.g26020</name>
    <name evidence="2" type="ORF">B9Z55_026020</name>
</gene>
<proteinExistence type="predicted"/>
<feature type="compositionally biased region" description="Polar residues" evidence="1">
    <location>
        <begin position="1"/>
        <end position="19"/>
    </location>
</feature>
<evidence type="ECO:0000313" key="2">
    <source>
        <dbReference type="EMBL" id="PIC21036.1"/>
    </source>
</evidence>
<accession>A0A2G5T1R1</accession>
<evidence type="ECO:0000256" key="1">
    <source>
        <dbReference type="SAM" id="MobiDB-lite"/>
    </source>
</evidence>
<dbReference type="AlphaFoldDB" id="A0A2G5T1R1"/>
<comment type="caution">
    <text evidence="2">The sequence shown here is derived from an EMBL/GenBank/DDBJ whole genome shotgun (WGS) entry which is preliminary data.</text>
</comment>
<organism evidence="2 3">
    <name type="scientific">Caenorhabditis nigoni</name>
    <dbReference type="NCBI Taxonomy" id="1611254"/>
    <lineage>
        <taxon>Eukaryota</taxon>
        <taxon>Metazoa</taxon>
        <taxon>Ecdysozoa</taxon>
        <taxon>Nematoda</taxon>
        <taxon>Chromadorea</taxon>
        <taxon>Rhabditida</taxon>
        <taxon>Rhabditina</taxon>
        <taxon>Rhabditomorpha</taxon>
        <taxon>Rhabditoidea</taxon>
        <taxon>Rhabditidae</taxon>
        <taxon>Peloderinae</taxon>
        <taxon>Caenorhabditis</taxon>
    </lineage>
</organism>
<name>A0A2G5T1R1_9PELO</name>
<evidence type="ECO:0000313" key="3">
    <source>
        <dbReference type="Proteomes" id="UP000230233"/>
    </source>
</evidence>
<feature type="region of interest" description="Disordered" evidence="1">
    <location>
        <begin position="1"/>
        <end position="29"/>
    </location>
</feature>
<sequence>MSSQGTQPGVQSGIPSQGQVKDMNPERDKDQLHCQFSCVDLLASGRKLSSSISDASQPPPEEDNHPRRRKSFEASPELLSCRQIFINLTLIFE</sequence>
<feature type="region of interest" description="Disordered" evidence="1">
    <location>
        <begin position="49"/>
        <end position="74"/>
    </location>
</feature>
<keyword evidence="3" id="KW-1185">Reference proteome</keyword>